<reference evidence="1 2" key="1">
    <citation type="submission" date="2019-06" db="EMBL/GenBank/DDBJ databases">
        <title>Genomic Encyclopedia of Type Strains, Phase IV (KMG-V): Genome sequencing to study the core and pangenomes of soil and plant-associated prokaryotes.</title>
        <authorList>
            <person name="Whitman W."/>
        </authorList>
    </citation>
    <scope>NUCLEOTIDE SEQUENCE [LARGE SCALE GENOMIC DNA]</scope>
    <source>
        <strain evidence="1 2">BR 12005</strain>
    </source>
</reference>
<evidence type="ECO:0000313" key="2">
    <source>
        <dbReference type="Proteomes" id="UP000320516"/>
    </source>
</evidence>
<comment type="caution">
    <text evidence="1">The sequence shown here is derived from an EMBL/GenBank/DDBJ whole genome shotgun (WGS) entry which is preliminary data.</text>
</comment>
<accession>A0A560K1T0</accession>
<gene>
    <name evidence="1" type="ORF">FBZ87_1038</name>
</gene>
<dbReference type="Proteomes" id="UP000320516">
    <property type="component" value="Unassembled WGS sequence"/>
</dbReference>
<organism evidence="1 2">
    <name type="scientific">Nitrospirillum amazonense</name>
    <dbReference type="NCBI Taxonomy" id="28077"/>
    <lineage>
        <taxon>Bacteria</taxon>
        <taxon>Pseudomonadati</taxon>
        <taxon>Pseudomonadota</taxon>
        <taxon>Alphaproteobacteria</taxon>
        <taxon>Rhodospirillales</taxon>
        <taxon>Azospirillaceae</taxon>
        <taxon>Nitrospirillum</taxon>
    </lineage>
</organism>
<dbReference type="RefSeq" id="WP_145609833.1">
    <property type="nucleotide sequence ID" value="NZ_VITV01000003.1"/>
</dbReference>
<dbReference type="AlphaFoldDB" id="A0A560K1T0"/>
<protein>
    <submittedName>
        <fullName evidence="1">Uncharacterized protein</fullName>
    </submittedName>
</protein>
<name>A0A560K1T0_9PROT</name>
<sequence>MKVEQDDNFGVIFPRLFIAAEYRHLMLFWRNEGLWGREWVVSTIFFSWQSDAPDKTGRRFIERCLERAITKLAADVELEEAVRDLQVDRDTKGVPGSPKIVDTIFSKIDRAEAFIGDVTFVGRRLNGDPIPNPNVLIEYGWALKSLGHDRVLTVMNTVYGKPEAATLPFDMRHVRHPISYHLPDGVSSDEMEEVRANLVGVLVSALRDILKIGKASPSPLPIFQPRSSGASPGRFRAEKLPLAYADDLPSGIGLQAIHLAPGPVSWLRLMPITDPQRTWGFSDLKAAATTSSSYLMPYNHKLAGGNIGIGLLRDADGFGTRVVLRGSNLVHWTSFLFETGEIWGADSYVLAAETGYISIDRPMMVDSIKKYREILKKLGVLGPYKWVAGFEGVRGRAPSLVDGGKSLFHRGVSLVDVIESQGELAADQEPDMAIKSFVRKIFDACGLDAPNL</sequence>
<evidence type="ECO:0000313" key="1">
    <source>
        <dbReference type="EMBL" id="TWB77196.1"/>
    </source>
</evidence>
<dbReference type="EMBL" id="VITV01000003">
    <property type="protein sequence ID" value="TWB77196.1"/>
    <property type="molecule type" value="Genomic_DNA"/>
</dbReference>
<proteinExistence type="predicted"/>